<dbReference type="Proteomes" id="UP000070134">
    <property type="component" value="Chromosome"/>
</dbReference>
<dbReference type="InterPro" id="IPR013108">
    <property type="entry name" value="Amidohydro_3"/>
</dbReference>
<reference evidence="2 3" key="1">
    <citation type="submission" date="2016-02" db="EMBL/GenBank/DDBJ databases">
        <title>Complete genome of Sinomonas atrocyanea KCTC 3377.</title>
        <authorList>
            <person name="Kim K.M."/>
        </authorList>
    </citation>
    <scope>NUCLEOTIDE SEQUENCE [LARGE SCALE GENOMIC DNA]</scope>
    <source>
        <strain evidence="2 3">KCTC 3377</strain>
    </source>
</reference>
<dbReference type="EMBL" id="CP014518">
    <property type="protein sequence ID" value="AMM34489.1"/>
    <property type="molecule type" value="Genomic_DNA"/>
</dbReference>
<keyword evidence="2" id="KW-0378">Hydrolase</keyword>
<dbReference type="STRING" id="37927.SA2016_3832"/>
<name>A0A127A4X6_9MICC</name>
<evidence type="ECO:0000313" key="2">
    <source>
        <dbReference type="EMBL" id="AMM34489.1"/>
    </source>
</evidence>
<dbReference type="PANTHER" id="PTHR22642:SF2">
    <property type="entry name" value="PROTEIN LONG AFTER FAR-RED 3"/>
    <property type="match status" value="1"/>
</dbReference>
<dbReference type="Gene3D" id="2.30.40.10">
    <property type="entry name" value="Urease, subunit C, domain 1"/>
    <property type="match status" value="1"/>
</dbReference>
<evidence type="ECO:0000313" key="3">
    <source>
        <dbReference type="Proteomes" id="UP000070134"/>
    </source>
</evidence>
<dbReference type="AlphaFoldDB" id="A0A127A4X6"/>
<dbReference type="OrthoDB" id="3173428at2"/>
<proteinExistence type="predicted"/>
<dbReference type="PATRIC" id="fig|37927.3.peg.3931"/>
<dbReference type="GO" id="GO:0016810">
    <property type="term" value="F:hydrolase activity, acting on carbon-nitrogen (but not peptide) bonds"/>
    <property type="evidence" value="ECO:0007669"/>
    <property type="project" value="InterPro"/>
</dbReference>
<accession>A0A127A4X6</accession>
<keyword evidence="3" id="KW-1185">Reference proteome</keyword>
<protein>
    <submittedName>
        <fullName evidence="2">Amidohydrolase</fullName>
    </submittedName>
</protein>
<dbReference type="SUPFAM" id="SSF51338">
    <property type="entry name" value="Composite domain of metallo-dependent hydrolases"/>
    <property type="match status" value="1"/>
</dbReference>
<evidence type="ECO:0000259" key="1">
    <source>
        <dbReference type="Pfam" id="PF07969"/>
    </source>
</evidence>
<dbReference type="Pfam" id="PF07969">
    <property type="entry name" value="Amidohydro_3"/>
    <property type="match status" value="1"/>
</dbReference>
<dbReference type="Gene3D" id="3.20.20.140">
    <property type="entry name" value="Metal-dependent hydrolases"/>
    <property type="match status" value="1"/>
</dbReference>
<dbReference type="SUPFAM" id="SSF51556">
    <property type="entry name" value="Metallo-dependent hydrolases"/>
    <property type="match status" value="1"/>
</dbReference>
<feature type="domain" description="Amidohydrolase 3" evidence="1">
    <location>
        <begin position="63"/>
        <end position="561"/>
    </location>
</feature>
<dbReference type="Gene3D" id="3.10.310.70">
    <property type="match status" value="1"/>
</dbReference>
<dbReference type="InterPro" id="IPR011059">
    <property type="entry name" value="Metal-dep_hydrolase_composite"/>
</dbReference>
<dbReference type="KEGG" id="satk:SA2016_3832"/>
<dbReference type="InterPro" id="IPR032466">
    <property type="entry name" value="Metal_Hydrolase"/>
</dbReference>
<gene>
    <name evidence="2" type="ORF">SA2016_3832</name>
</gene>
<sequence>MPKRPVAVAEADLAIVNAQVLTMDRGRGSNRIPADAVAVGGGRILAVGSRDVAALTGPRTRRIDARGGAVLPGINDAHLHLVGASMAAFGYLDVSAPIAPGWDAVARRLEGAEPGEDGWVRARGWDDVLIGPAAGQILDVRPDTPVVAFDSTGHQLVANREALRRAGLAASTPDPAGGVIVRGEGGEPTGLFQDAAMEIVNRALPPVPAATLRKAVLAMQRRLHTQGITSLTEPGLGPASAGLLDGSGSVEAIRLLGDLAVSGELMLRVAVLMLFAGTGGADSAAIGAGLASRLRHAYTDRGIAPERLRIAGVKVFADGIPRSGTAWMAEPYGDHCTRGSLVIAGATEQDRVEELRHILRLVDRAGLQAGIHATGDAATEAAADALAAATDPGRRHYIIHGAFSTPETTLARMAQHGIGYSTNPLIRHGAGDAMRRLLGEERFARHQPLRTAATAGVPFTLASDAPVASTDWRETIVAAVRRGTRTSPGIPGDPEGISGLEALAAMTADAAWQDHAEQFKGTIAPGMAADLCVLAGQWPDDDRIEELLETDVALTIADGVPAREHAPR</sequence>
<organism evidence="2 3">
    <name type="scientific">Sinomonas atrocyanea</name>
    <dbReference type="NCBI Taxonomy" id="37927"/>
    <lineage>
        <taxon>Bacteria</taxon>
        <taxon>Bacillati</taxon>
        <taxon>Actinomycetota</taxon>
        <taxon>Actinomycetes</taxon>
        <taxon>Micrococcales</taxon>
        <taxon>Micrococcaceae</taxon>
        <taxon>Sinomonas</taxon>
    </lineage>
</organism>
<dbReference type="PANTHER" id="PTHR22642">
    <property type="entry name" value="IMIDAZOLONEPROPIONASE"/>
    <property type="match status" value="1"/>
</dbReference>